<dbReference type="STRING" id="1306953.J121_641"/>
<keyword evidence="1" id="KW-0175">Coiled coil</keyword>
<evidence type="ECO:0000313" key="5">
    <source>
        <dbReference type="Proteomes" id="UP000037446"/>
    </source>
</evidence>
<protein>
    <submittedName>
        <fullName evidence="4">ABC-type transport system periplasmic component</fullName>
    </submittedName>
</protein>
<keyword evidence="2" id="KW-0812">Transmembrane</keyword>
<evidence type="ECO:0000259" key="3">
    <source>
        <dbReference type="Pfam" id="PF02470"/>
    </source>
</evidence>
<feature type="coiled-coil region" evidence="1">
    <location>
        <begin position="194"/>
        <end position="221"/>
    </location>
</feature>
<evidence type="ECO:0000313" key="4">
    <source>
        <dbReference type="EMBL" id="KNH01510.1"/>
    </source>
</evidence>
<feature type="transmembrane region" description="Helical" evidence="2">
    <location>
        <begin position="6"/>
        <end position="29"/>
    </location>
</feature>
<accession>A0A0L1KBV5</accession>
<comment type="caution">
    <text evidence="4">The sequence shown here is derived from an EMBL/GenBank/DDBJ whole genome shotgun (WGS) entry which is preliminary data.</text>
</comment>
<sequence>METRANHVWVGAVTLLILGALALFIVWLARLGGGDQNEYDIFFKQSVAGLANGSSVDFAGVPVGQVNQIELWDKDPEFVRVRIKVKESVPILVGTTATIQGSFTGVSTITLDGARSGAPPISCETTACTEGVPIIPPTTGGGFGAVLASAPLLLERLATLTERLTVLLSDRNQEEISQILANTNAASAGFAAAAPQLERTMAELQVTLREASEALDQFEQVTASTDRIINQEGEAIARDLRSTLKSASGAARALEDTLNEARPATKQLTESTLPAAEATLRDLRATSKALRDVTETIDEKGAGALLSSQPLPDYKP</sequence>
<dbReference type="RefSeq" id="WP_050600816.1">
    <property type="nucleotide sequence ID" value="NZ_JYNE01000026.1"/>
</dbReference>
<dbReference type="PATRIC" id="fig|1306953.7.peg.649"/>
<dbReference type="AlphaFoldDB" id="A0A0L1KBV5"/>
<dbReference type="Proteomes" id="UP000037446">
    <property type="component" value="Unassembled WGS sequence"/>
</dbReference>
<proteinExistence type="predicted"/>
<evidence type="ECO:0000256" key="1">
    <source>
        <dbReference type="SAM" id="Coils"/>
    </source>
</evidence>
<evidence type="ECO:0000256" key="2">
    <source>
        <dbReference type="SAM" id="Phobius"/>
    </source>
</evidence>
<gene>
    <name evidence="4" type="ORF">J121_641</name>
</gene>
<dbReference type="Pfam" id="PF02470">
    <property type="entry name" value="MlaD"/>
    <property type="match status" value="1"/>
</dbReference>
<dbReference type="EMBL" id="JYNE01000026">
    <property type="protein sequence ID" value="KNH01510.1"/>
    <property type="molecule type" value="Genomic_DNA"/>
</dbReference>
<dbReference type="PANTHER" id="PTHR36698:SF2">
    <property type="entry name" value="MCE_MLAD DOMAIN-CONTAINING PROTEIN"/>
    <property type="match status" value="1"/>
</dbReference>
<keyword evidence="2" id="KW-1133">Transmembrane helix</keyword>
<reference evidence="4" key="1">
    <citation type="submission" date="2015-02" db="EMBL/GenBank/DDBJ databases">
        <authorList>
            <person name="Chooi Y.-H."/>
        </authorList>
    </citation>
    <scope>NUCLEOTIDE SEQUENCE [LARGE SCALE GENOMIC DNA]</scope>
    <source>
        <strain evidence="4">LAMA 915</strain>
    </source>
</reference>
<organism evidence="4 5">
    <name type="scientific">Qipengyuania citrea LAMA 915</name>
    <dbReference type="NCBI Taxonomy" id="1306953"/>
    <lineage>
        <taxon>Bacteria</taxon>
        <taxon>Pseudomonadati</taxon>
        <taxon>Pseudomonadota</taxon>
        <taxon>Alphaproteobacteria</taxon>
        <taxon>Sphingomonadales</taxon>
        <taxon>Erythrobacteraceae</taxon>
        <taxon>Qipengyuania</taxon>
    </lineage>
</organism>
<dbReference type="InterPro" id="IPR003399">
    <property type="entry name" value="Mce/MlaD"/>
</dbReference>
<feature type="domain" description="Mce/MlaD" evidence="3">
    <location>
        <begin position="39"/>
        <end position="112"/>
    </location>
</feature>
<name>A0A0L1KBV5_9SPHN</name>
<keyword evidence="2" id="KW-0472">Membrane</keyword>
<dbReference type="PANTHER" id="PTHR36698">
    <property type="entry name" value="BLL5892 PROTEIN"/>
    <property type="match status" value="1"/>
</dbReference>